<dbReference type="RefSeq" id="WP_258389543.1">
    <property type="nucleotide sequence ID" value="NZ_CP091430.1"/>
</dbReference>
<organism evidence="1 2">
    <name type="scientific">Paenibacillus spongiae</name>
    <dbReference type="NCBI Taxonomy" id="2909671"/>
    <lineage>
        <taxon>Bacteria</taxon>
        <taxon>Bacillati</taxon>
        <taxon>Bacillota</taxon>
        <taxon>Bacilli</taxon>
        <taxon>Bacillales</taxon>
        <taxon>Paenibacillaceae</taxon>
        <taxon>Paenibacillus</taxon>
    </lineage>
</organism>
<proteinExistence type="predicted"/>
<reference evidence="1" key="1">
    <citation type="submission" date="2022-01" db="EMBL/GenBank/DDBJ databases">
        <title>Paenibacillus spongiae sp. nov., isolated from marine sponge.</title>
        <authorList>
            <person name="Li Z."/>
            <person name="Zhang M."/>
        </authorList>
    </citation>
    <scope>NUCLEOTIDE SEQUENCE</scope>
    <source>
        <strain evidence="1">PHS-Z3</strain>
    </source>
</reference>
<evidence type="ECO:0000313" key="2">
    <source>
        <dbReference type="Proteomes" id="UP001057877"/>
    </source>
</evidence>
<name>A0ABY5SLE2_9BACL</name>
<sequence length="117" mass="13289">MPVGYGHEMDKNDVQIILDAVFSYINDHRNEPRMELCTVSRDKGKTWTEELVNVASTDPNFPTLKVGDMVKKRGDESTYVIVANEGENKIHGAFQDDPDSPFFLPEGHLYRNALPYT</sequence>
<protein>
    <recommendedName>
        <fullName evidence="3">Exo-alpha-sialidase</fullName>
    </recommendedName>
</protein>
<evidence type="ECO:0008006" key="3">
    <source>
        <dbReference type="Google" id="ProtNLM"/>
    </source>
</evidence>
<accession>A0ABY5SLE2</accession>
<evidence type="ECO:0000313" key="1">
    <source>
        <dbReference type="EMBL" id="UVI33490.1"/>
    </source>
</evidence>
<dbReference type="EMBL" id="CP091430">
    <property type="protein sequence ID" value="UVI33490.1"/>
    <property type="molecule type" value="Genomic_DNA"/>
</dbReference>
<gene>
    <name evidence="1" type="ORF">L1F29_17330</name>
</gene>
<dbReference type="Proteomes" id="UP001057877">
    <property type="component" value="Chromosome"/>
</dbReference>
<keyword evidence="2" id="KW-1185">Reference proteome</keyword>